<evidence type="ECO:0000313" key="1">
    <source>
        <dbReference type="EMBL" id="CCA77086.1"/>
    </source>
</evidence>
<protein>
    <submittedName>
        <fullName evidence="1">Uncharacterized protein</fullName>
    </submittedName>
</protein>
<dbReference type="InParanoid" id="G4U0J3"/>
<dbReference type="AlphaFoldDB" id="G4U0J3"/>
<name>G4U0J3_SERID</name>
<dbReference type="Proteomes" id="UP000007148">
    <property type="component" value="Unassembled WGS sequence"/>
</dbReference>
<dbReference type="HOGENOM" id="CLU_1816547_0_0_1"/>
<dbReference type="EMBL" id="CAFZ01001254">
    <property type="protein sequence ID" value="CCA77086.1"/>
    <property type="molecule type" value="Genomic_DNA"/>
</dbReference>
<accession>G4U0J3</accession>
<evidence type="ECO:0000313" key="2">
    <source>
        <dbReference type="Proteomes" id="UP000007148"/>
    </source>
</evidence>
<keyword evidence="2" id="KW-1185">Reference proteome</keyword>
<proteinExistence type="predicted"/>
<reference evidence="1 2" key="1">
    <citation type="journal article" date="2011" name="PLoS Pathog.">
        <title>Endophytic Life Strategies Decoded by Genome and Transcriptome Analyses of the Mutualistic Root Symbiont Piriformospora indica.</title>
        <authorList>
            <person name="Zuccaro A."/>
            <person name="Lahrmann U."/>
            <person name="Guldener U."/>
            <person name="Langen G."/>
            <person name="Pfiffi S."/>
            <person name="Biedenkopf D."/>
            <person name="Wong P."/>
            <person name="Samans B."/>
            <person name="Grimm C."/>
            <person name="Basiewicz M."/>
            <person name="Murat C."/>
            <person name="Martin F."/>
            <person name="Kogel K.H."/>
        </authorList>
    </citation>
    <scope>NUCLEOTIDE SEQUENCE [LARGE SCALE GENOMIC DNA]</scope>
    <source>
        <strain evidence="1 2">DSM 11827</strain>
    </source>
</reference>
<gene>
    <name evidence="1" type="ORF">PIIN_11071</name>
</gene>
<sequence length="142" mass="16309">MKVAHQSHKPRFRQFDKHVQLCIQSSHLHSAGPVSTPILYTVYHNCNLDPEALWRSGAIIFQSKATEHSRTYNDGSRVDCMCLRQSGRADVKNQESSYKHFKLTNEYRFSTSSYTPSPSLEEERGDPRESFSACCFLKGLFM</sequence>
<organism evidence="1 2">
    <name type="scientific">Serendipita indica (strain DSM 11827)</name>
    <name type="common">Root endophyte fungus</name>
    <name type="synonym">Piriformospora indica</name>
    <dbReference type="NCBI Taxonomy" id="1109443"/>
    <lineage>
        <taxon>Eukaryota</taxon>
        <taxon>Fungi</taxon>
        <taxon>Dikarya</taxon>
        <taxon>Basidiomycota</taxon>
        <taxon>Agaricomycotina</taxon>
        <taxon>Agaricomycetes</taxon>
        <taxon>Sebacinales</taxon>
        <taxon>Serendipitaceae</taxon>
        <taxon>Serendipita</taxon>
    </lineage>
</organism>
<comment type="caution">
    <text evidence="1">The sequence shown here is derived from an EMBL/GenBank/DDBJ whole genome shotgun (WGS) entry which is preliminary data.</text>
</comment>